<dbReference type="InterPro" id="IPR013225">
    <property type="entry name" value="PaaX_C"/>
</dbReference>
<evidence type="ECO:0000259" key="2">
    <source>
        <dbReference type="Pfam" id="PF07848"/>
    </source>
</evidence>
<organism evidence="5 6">
    <name type="scientific">Ottowia pentelensis</name>
    <dbReference type="NCBI Taxonomy" id="511108"/>
    <lineage>
        <taxon>Bacteria</taxon>
        <taxon>Pseudomonadati</taxon>
        <taxon>Pseudomonadota</taxon>
        <taxon>Betaproteobacteria</taxon>
        <taxon>Burkholderiales</taxon>
        <taxon>Comamonadaceae</taxon>
        <taxon>Ottowia</taxon>
    </lineage>
</organism>
<dbReference type="PANTHER" id="PTHR30319">
    <property type="entry name" value="PHENYLACETIC ACID REGULATOR-RELATED TRANSCRIPTIONAL REPRESSOR"/>
    <property type="match status" value="1"/>
</dbReference>
<evidence type="ECO:0000313" key="6">
    <source>
        <dbReference type="Proteomes" id="UP001589834"/>
    </source>
</evidence>
<evidence type="ECO:0000256" key="1">
    <source>
        <dbReference type="SAM" id="MobiDB-lite"/>
    </source>
</evidence>
<comment type="caution">
    <text evidence="5">The sequence shown here is derived from an EMBL/GenBank/DDBJ whole genome shotgun (WGS) entry which is preliminary data.</text>
</comment>
<dbReference type="Pfam" id="PF08223">
    <property type="entry name" value="PaaX_C"/>
    <property type="match status" value="1"/>
</dbReference>
<reference evidence="5 6" key="1">
    <citation type="submission" date="2024-09" db="EMBL/GenBank/DDBJ databases">
        <authorList>
            <person name="Sun Q."/>
            <person name="Mori K."/>
        </authorList>
    </citation>
    <scope>NUCLEOTIDE SEQUENCE [LARGE SCALE GENOMIC DNA]</scope>
    <source>
        <strain evidence="5 6">NCAIM B.02336</strain>
    </source>
</reference>
<dbReference type="InterPro" id="IPR036388">
    <property type="entry name" value="WH-like_DNA-bd_sf"/>
</dbReference>
<sequence length="328" mass="36313">MRRGASAAELARARIDAHRQQSRVRAGALIISLFGDAVAPRGGRLWVGSLIRLLQPLGIDERLVRTAISRLAKQAWLRIESHGRRADYLLTEAGQRRFEEASRTIYAAQPRAWDGRWRLLLLVRELHAKAREPLRRALAWQGFGQLGADCFVHPGADLDEALQALVTEGLAEAPAQLLPLLASDARHGLGQSDAELVRRAWNLDELAQAYSRFDADYGPIACALQADEAGQAITPEDAFLLRTLLIHDWRRLLLRDPELPDVLLPAGWPGRAARQLTRDLYRRLLAPSERHLDALLQRADGQPLPPPDAASRQRFGGARSGAQPASTV</sequence>
<dbReference type="Pfam" id="PF20803">
    <property type="entry name" value="PaaX_M"/>
    <property type="match status" value="1"/>
</dbReference>
<dbReference type="Pfam" id="PF07848">
    <property type="entry name" value="PaaX"/>
    <property type="match status" value="1"/>
</dbReference>
<dbReference type="InterPro" id="IPR012906">
    <property type="entry name" value="PaaX-like_N"/>
</dbReference>
<feature type="domain" description="Transcriptional repressor PaaX-like C-terminal" evidence="3">
    <location>
        <begin position="201"/>
        <end position="293"/>
    </location>
</feature>
<feature type="region of interest" description="Disordered" evidence="1">
    <location>
        <begin position="298"/>
        <end position="328"/>
    </location>
</feature>
<dbReference type="PIRSF" id="PIRSF020623">
    <property type="entry name" value="PaaX"/>
    <property type="match status" value="1"/>
</dbReference>
<feature type="domain" description="Transcriptional repressor PaaX-like N-terminal" evidence="2">
    <location>
        <begin position="25"/>
        <end position="94"/>
    </location>
</feature>
<evidence type="ECO:0000259" key="4">
    <source>
        <dbReference type="Pfam" id="PF20803"/>
    </source>
</evidence>
<dbReference type="InterPro" id="IPR011965">
    <property type="entry name" value="PaaX_trns_reg"/>
</dbReference>
<evidence type="ECO:0000259" key="3">
    <source>
        <dbReference type="Pfam" id="PF08223"/>
    </source>
</evidence>
<keyword evidence="6" id="KW-1185">Reference proteome</keyword>
<dbReference type="EMBL" id="JBHLTN010000023">
    <property type="protein sequence ID" value="MFC0593277.1"/>
    <property type="molecule type" value="Genomic_DNA"/>
</dbReference>
<dbReference type="InterPro" id="IPR036390">
    <property type="entry name" value="WH_DNA-bd_sf"/>
</dbReference>
<gene>
    <name evidence="5" type="primary">paaX</name>
    <name evidence="5" type="ORF">ACFFGG_12015</name>
</gene>
<dbReference type="RefSeq" id="WP_377483364.1">
    <property type="nucleotide sequence ID" value="NZ_JBHLTN010000023.1"/>
</dbReference>
<name>A0ABV6PV55_9BURK</name>
<protein>
    <submittedName>
        <fullName evidence="5">Phenylacetic acid degradation operon negative regulatory protein PaaX</fullName>
    </submittedName>
</protein>
<dbReference type="Proteomes" id="UP001589834">
    <property type="component" value="Unassembled WGS sequence"/>
</dbReference>
<dbReference type="Gene3D" id="1.20.58.1460">
    <property type="match status" value="1"/>
</dbReference>
<feature type="domain" description="Transcriptional repressor PaaX-like central Cas2-like" evidence="4">
    <location>
        <begin position="111"/>
        <end position="167"/>
    </location>
</feature>
<dbReference type="PANTHER" id="PTHR30319:SF1">
    <property type="entry name" value="TRANSCRIPTIONAL REPRESSOR PAAX"/>
    <property type="match status" value="1"/>
</dbReference>
<dbReference type="InterPro" id="IPR048846">
    <property type="entry name" value="PaaX-like_central"/>
</dbReference>
<dbReference type="NCBIfam" id="TIGR02277">
    <property type="entry name" value="PaaX_trns_reg"/>
    <property type="match status" value="1"/>
</dbReference>
<proteinExistence type="predicted"/>
<dbReference type="Gene3D" id="1.10.10.10">
    <property type="entry name" value="Winged helix-like DNA-binding domain superfamily/Winged helix DNA-binding domain"/>
    <property type="match status" value="1"/>
</dbReference>
<dbReference type="SUPFAM" id="SSF46785">
    <property type="entry name" value="Winged helix' DNA-binding domain"/>
    <property type="match status" value="1"/>
</dbReference>
<accession>A0ABV6PV55</accession>
<dbReference type="Gene3D" id="3.30.70.2650">
    <property type="match status" value="1"/>
</dbReference>
<evidence type="ECO:0000313" key="5">
    <source>
        <dbReference type="EMBL" id="MFC0593277.1"/>
    </source>
</evidence>